<reference evidence="2" key="1">
    <citation type="submission" date="2021-06" db="EMBL/GenBank/DDBJ databases">
        <title>Comparative genomics, transcriptomics and evolutionary studies reveal genomic signatures of adaptation to plant cell wall in hemibiotrophic fungi.</title>
        <authorList>
            <consortium name="DOE Joint Genome Institute"/>
            <person name="Baroncelli R."/>
            <person name="Diaz J.F."/>
            <person name="Benocci T."/>
            <person name="Peng M."/>
            <person name="Battaglia E."/>
            <person name="Haridas S."/>
            <person name="Andreopoulos W."/>
            <person name="Labutti K."/>
            <person name="Pangilinan J."/>
            <person name="Floch G.L."/>
            <person name="Makela M.R."/>
            <person name="Henrissat B."/>
            <person name="Grigoriev I.V."/>
            <person name="Crouch J.A."/>
            <person name="De Vries R.P."/>
            <person name="Sukno S.A."/>
            <person name="Thon M.R."/>
        </authorList>
    </citation>
    <scope>NUCLEOTIDE SEQUENCE</scope>
    <source>
        <strain evidence="2">CBS 125086</strain>
    </source>
</reference>
<gene>
    <name evidence="2" type="ORF">LY79DRAFT_563478</name>
</gene>
<evidence type="ECO:0000313" key="2">
    <source>
        <dbReference type="EMBL" id="KAK1579802.1"/>
    </source>
</evidence>
<organism evidence="2 3">
    <name type="scientific">Colletotrichum navitas</name>
    <dbReference type="NCBI Taxonomy" id="681940"/>
    <lineage>
        <taxon>Eukaryota</taxon>
        <taxon>Fungi</taxon>
        <taxon>Dikarya</taxon>
        <taxon>Ascomycota</taxon>
        <taxon>Pezizomycotina</taxon>
        <taxon>Sordariomycetes</taxon>
        <taxon>Hypocreomycetidae</taxon>
        <taxon>Glomerellales</taxon>
        <taxon>Glomerellaceae</taxon>
        <taxon>Colletotrichum</taxon>
        <taxon>Colletotrichum graminicola species complex</taxon>
    </lineage>
</organism>
<evidence type="ECO:0000313" key="3">
    <source>
        <dbReference type="Proteomes" id="UP001230504"/>
    </source>
</evidence>
<proteinExistence type="predicted"/>
<name>A0AAD8V1I6_9PEZI</name>
<accession>A0AAD8V1I6</accession>
<feature type="compositionally biased region" description="Acidic residues" evidence="1">
    <location>
        <begin position="61"/>
        <end position="71"/>
    </location>
</feature>
<protein>
    <submittedName>
        <fullName evidence="2">Uncharacterized protein</fullName>
    </submittedName>
</protein>
<dbReference type="Proteomes" id="UP001230504">
    <property type="component" value="Unassembled WGS sequence"/>
</dbReference>
<dbReference type="GeneID" id="85442797"/>
<dbReference type="AlphaFoldDB" id="A0AAD8V1I6"/>
<feature type="region of interest" description="Disordered" evidence="1">
    <location>
        <begin position="1"/>
        <end position="26"/>
    </location>
</feature>
<feature type="compositionally biased region" description="Basic and acidic residues" evidence="1">
    <location>
        <begin position="72"/>
        <end position="94"/>
    </location>
</feature>
<keyword evidence="3" id="KW-1185">Reference proteome</keyword>
<dbReference type="RefSeq" id="XP_060410905.1">
    <property type="nucleotide sequence ID" value="XM_060558557.1"/>
</dbReference>
<comment type="caution">
    <text evidence="2">The sequence shown here is derived from an EMBL/GenBank/DDBJ whole genome shotgun (WGS) entry which is preliminary data.</text>
</comment>
<dbReference type="EMBL" id="JAHLJV010000062">
    <property type="protein sequence ID" value="KAK1579802.1"/>
    <property type="molecule type" value="Genomic_DNA"/>
</dbReference>
<evidence type="ECO:0000256" key="1">
    <source>
        <dbReference type="SAM" id="MobiDB-lite"/>
    </source>
</evidence>
<sequence>MDIVGNETKHAASDANNGLESGETVASEGVFPHDAVAVTVNNMQVSVANVTSSMLERATNYDDDVMAEEGEETARASRDDVRPRENEDREDQNI</sequence>
<feature type="region of interest" description="Disordered" evidence="1">
    <location>
        <begin position="59"/>
        <end position="94"/>
    </location>
</feature>